<name>R4YUE4_OLEAN</name>
<keyword evidence="11" id="KW-0963">Cytoplasm</keyword>
<organism evidence="14 15">
    <name type="scientific">Oleispira antarctica RB-8</name>
    <dbReference type="NCBI Taxonomy" id="698738"/>
    <lineage>
        <taxon>Bacteria</taxon>
        <taxon>Pseudomonadati</taxon>
        <taxon>Pseudomonadota</taxon>
        <taxon>Gammaproteobacteria</taxon>
        <taxon>Oceanospirillales</taxon>
        <taxon>Oceanospirillaceae</taxon>
        <taxon>Oleispira</taxon>
    </lineage>
</organism>
<dbReference type="GO" id="GO:0008295">
    <property type="term" value="P:spermidine biosynthetic process"/>
    <property type="evidence" value="ECO:0007669"/>
    <property type="project" value="UniProtKB-KW"/>
</dbReference>
<dbReference type="PATRIC" id="fig|698738.3.peg.2501"/>
<evidence type="ECO:0000256" key="10">
    <source>
        <dbReference type="ARBA" id="ARBA00047389"/>
    </source>
</evidence>
<evidence type="ECO:0000256" key="4">
    <source>
        <dbReference type="ARBA" id="ARBA00022793"/>
    </source>
</evidence>
<comment type="catalytic activity">
    <reaction evidence="9 11">
        <text>carboxyspermidine + H(+) = spermidine + CO2</text>
        <dbReference type="Rhea" id="RHEA:34095"/>
        <dbReference type="ChEBI" id="CHEBI:15378"/>
        <dbReference type="ChEBI" id="CHEBI:16526"/>
        <dbReference type="ChEBI" id="CHEBI:57834"/>
        <dbReference type="ChEBI" id="CHEBI:65072"/>
        <dbReference type="EC" id="4.1.1.96"/>
    </reaction>
</comment>
<dbReference type="InterPro" id="IPR022643">
    <property type="entry name" value="De-COase2_C"/>
</dbReference>
<dbReference type="KEGG" id="oai:OLEAN_C24180"/>
<evidence type="ECO:0000256" key="9">
    <source>
        <dbReference type="ARBA" id="ARBA00047351"/>
    </source>
</evidence>
<dbReference type="STRING" id="698738.OLEAN_C24180"/>
<dbReference type="EC" id="4.1.1.96" evidence="2 11"/>
<evidence type="ECO:0000313" key="14">
    <source>
        <dbReference type="EMBL" id="CCK76594.1"/>
    </source>
</evidence>
<evidence type="ECO:0000256" key="8">
    <source>
        <dbReference type="ARBA" id="ARBA00025802"/>
    </source>
</evidence>
<dbReference type="Gene3D" id="3.20.20.10">
    <property type="entry name" value="Alanine racemase"/>
    <property type="match status" value="1"/>
</dbReference>
<dbReference type="Proteomes" id="UP000032749">
    <property type="component" value="Chromosome"/>
</dbReference>
<evidence type="ECO:0000256" key="11">
    <source>
        <dbReference type="PIRNR" id="PIRNR038941"/>
    </source>
</evidence>
<comment type="subunit">
    <text evidence="11">Homodimer.</text>
</comment>
<dbReference type="Pfam" id="PF00278">
    <property type="entry name" value="Orn_DAP_Arg_deC"/>
    <property type="match status" value="1"/>
</dbReference>
<evidence type="ECO:0000256" key="7">
    <source>
        <dbReference type="ARBA" id="ARBA00023239"/>
    </source>
</evidence>
<evidence type="ECO:0000256" key="1">
    <source>
        <dbReference type="ARBA" id="ARBA00001933"/>
    </source>
</evidence>
<dbReference type="PANTHER" id="PTHR43727">
    <property type="entry name" value="DIAMINOPIMELATE DECARBOXYLASE"/>
    <property type="match status" value="1"/>
</dbReference>
<dbReference type="PIRSF" id="PIRSF038941">
    <property type="entry name" value="NspC"/>
    <property type="match status" value="1"/>
</dbReference>
<accession>R4YUE4</accession>
<feature type="binding site" evidence="12">
    <location>
        <position position="272"/>
    </location>
    <ligand>
        <name>substrate</name>
    </ligand>
</feature>
<dbReference type="PANTHER" id="PTHR43727:SF1">
    <property type="entry name" value="CARBOXYNORSPERMIDINE_CARBOXYSPERMIDINE DECARBOXYLASE"/>
    <property type="match status" value="1"/>
</dbReference>
<dbReference type="SUPFAM" id="SSF51419">
    <property type="entry name" value="PLP-binding barrel"/>
    <property type="match status" value="1"/>
</dbReference>
<evidence type="ECO:0000259" key="13">
    <source>
        <dbReference type="Pfam" id="PF00278"/>
    </source>
</evidence>
<evidence type="ECO:0000313" key="15">
    <source>
        <dbReference type="Proteomes" id="UP000032749"/>
    </source>
</evidence>
<dbReference type="GO" id="GO:0008836">
    <property type="term" value="F:diaminopimelate decarboxylase activity"/>
    <property type="evidence" value="ECO:0007669"/>
    <property type="project" value="TreeGrafter"/>
</dbReference>
<dbReference type="NCBIfam" id="TIGR01047">
    <property type="entry name" value="nspC"/>
    <property type="match status" value="1"/>
</dbReference>
<comment type="similarity">
    <text evidence="8 11">Belongs to the Orn/Lys/Arg decarboxylase class-II family. NspC subfamily.</text>
</comment>
<keyword evidence="4 11" id="KW-0210">Decarboxylase</keyword>
<keyword evidence="7 11" id="KW-0456">Lyase</keyword>
<evidence type="ECO:0000256" key="12">
    <source>
        <dbReference type="PIRSR" id="PIRSR038941-1"/>
    </source>
</evidence>
<feature type="domain" description="Orn/DAP/Arg decarboxylase 2 C-terminal" evidence="13">
    <location>
        <begin position="241"/>
        <end position="340"/>
    </location>
</feature>
<dbReference type="AlphaFoldDB" id="R4YUE4"/>
<dbReference type="GO" id="GO:0005737">
    <property type="term" value="C:cytoplasm"/>
    <property type="evidence" value="ECO:0007669"/>
    <property type="project" value="UniProtKB-SubCell"/>
</dbReference>
<comment type="function">
    <text evidence="11">Catalyzes the decarboxylation of carboxynorspermidine and carboxyspermidine.</text>
</comment>
<dbReference type="EMBL" id="FO203512">
    <property type="protein sequence ID" value="CCK76594.1"/>
    <property type="molecule type" value="Genomic_DNA"/>
</dbReference>
<keyword evidence="15" id="KW-1185">Reference proteome</keyword>
<proteinExistence type="inferred from homology"/>
<dbReference type="GO" id="GO:0045312">
    <property type="term" value="P:nor-spermidine biosynthetic process"/>
    <property type="evidence" value="ECO:0007669"/>
    <property type="project" value="InterPro"/>
</dbReference>
<protein>
    <recommendedName>
        <fullName evidence="3 11">Carboxynorspermidine/carboxyspermidine decarboxylase</fullName>
        <shortName evidence="11">CANS DC/CAS DC</shortName>
        <shortName evidence="11">CANSDC/CASDC</shortName>
        <ecNumber evidence="2 11">4.1.1.96</ecNumber>
    </recommendedName>
</protein>
<comment type="subcellular location">
    <subcellularLocation>
        <location evidence="11">Cytoplasm</location>
    </subcellularLocation>
</comment>
<comment type="catalytic activity">
    <reaction evidence="10 11">
        <text>carboxynorspermidine + H(+) = norspermidine + CO2</text>
        <dbReference type="Rhea" id="RHEA:34099"/>
        <dbReference type="ChEBI" id="CHEBI:15378"/>
        <dbReference type="ChEBI" id="CHEBI:16526"/>
        <dbReference type="ChEBI" id="CHEBI:57920"/>
        <dbReference type="ChEBI" id="CHEBI:65070"/>
        <dbReference type="EC" id="4.1.1.96"/>
    </reaction>
</comment>
<keyword evidence="5 11" id="KW-0663">Pyridoxal phosphate</keyword>
<dbReference type="GO" id="GO:0009089">
    <property type="term" value="P:lysine biosynthetic process via diaminopimelate"/>
    <property type="evidence" value="ECO:0007669"/>
    <property type="project" value="TreeGrafter"/>
</dbReference>
<dbReference type="InterPro" id="IPR009006">
    <property type="entry name" value="Ala_racemase/Decarboxylase_C"/>
</dbReference>
<dbReference type="SUPFAM" id="SSF50621">
    <property type="entry name" value="Alanine racemase C-terminal domain-like"/>
    <property type="match status" value="1"/>
</dbReference>
<feature type="binding site" evidence="12">
    <location>
        <position position="236"/>
    </location>
    <ligand>
        <name>substrate</name>
    </ligand>
</feature>
<comment type="cofactor">
    <cofactor evidence="1 11">
        <name>pyridoxal 5'-phosphate</name>
        <dbReference type="ChEBI" id="CHEBI:597326"/>
    </cofactor>
</comment>
<dbReference type="OrthoDB" id="9804410at2"/>
<evidence type="ECO:0000256" key="6">
    <source>
        <dbReference type="ARBA" id="ARBA00023066"/>
    </source>
</evidence>
<evidence type="ECO:0000256" key="3">
    <source>
        <dbReference type="ARBA" id="ARBA00013633"/>
    </source>
</evidence>
<sequence>MNISTPYYLIDETRMLKAMERIAYVRECSGAKSVLALKCFSSWCVFDFMKDYMAGTTSSSLYEARLGYEKFGGETHGYSVAYSEDEIPELIEYCDKIIFNSLNQLEQYKAQVKEKGRSIGLRMNPEVGHSEYGLSDTVAKYSRLGVRHDLLPGNITDEIDGAMFHMNCENDDFISLSQQLDDIERRFATILPNLSWLSLGGGVAFTRDGYALDALCERLKLLAKTYDLQVYLEPGEASVTQSTSLVVKVLDKVENQLPTLIVDAGVETHLLDVLVYQFVPELEGAKPIAEGNIEVALQQALQEGKSVYRVSGRTCLAGDVFGTYVFNQKIEIGDELKFTDVAGYSMVKKNFFNGIKMPAICHKNIHGETRVIREFDYEDFRDFLS</sequence>
<dbReference type="InterPro" id="IPR029066">
    <property type="entry name" value="PLP-binding_barrel"/>
</dbReference>
<gene>
    <name evidence="14" type="ORF">OLEAN_C24180</name>
</gene>
<dbReference type="InterPro" id="IPR005730">
    <property type="entry name" value="Nsp_de-COase"/>
</dbReference>
<dbReference type="CDD" id="cd06829">
    <property type="entry name" value="PLPDE_III_CANSDC"/>
    <property type="match status" value="1"/>
</dbReference>
<keyword evidence="11" id="KW-0620">Polyamine biosynthesis</keyword>
<dbReference type="HOGENOM" id="CLU_038560_0_0_6"/>
<dbReference type="Gene3D" id="2.40.37.10">
    <property type="entry name" value="Lyase, Ornithine Decarboxylase, Chain A, domain 1"/>
    <property type="match status" value="1"/>
</dbReference>
<evidence type="ECO:0000256" key="5">
    <source>
        <dbReference type="ARBA" id="ARBA00022898"/>
    </source>
</evidence>
<evidence type="ECO:0000256" key="2">
    <source>
        <dbReference type="ARBA" id="ARBA00012259"/>
    </source>
</evidence>
<reference evidence="14 15" key="1">
    <citation type="journal article" date="2013" name="Nat. Commun.">
        <title>Genome sequence and functional genomic analysis of the oil-degrading bacterium Oleispira antarctica.</title>
        <authorList>
            <person name="Kube M."/>
            <person name="Chernikova T.N."/>
            <person name="Al-Ramahi Y."/>
            <person name="Beloqui A."/>
            <person name="Lopez-Cortez N."/>
            <person name="Guazzaroni M.E."/>
            <person name="Heipieper H.J."/>
            <person name="Klages S."/>
            <person name="Kotsyurbenko O.R."/>
            <person name="Langer I."/>
            <person name="Nechitaylo T.Y."/>
            <person name="Lunsdorf H."/>
            <person name="Fernandez M."/>
            <person name="Juarez S."/>
            <person name="Ciordia S."/>
            <person name="Singer A."/>
            <person name="Kagan O."/>
            <person name="Egorova O."/>
            <person name="Petit P.A."/>
            <person name="Stogios P."/>
            <person name="Kim Y."/>
            <person name="Tchigvintsev A."/>
            <person name="Flick R."/>
            <person name="Denaro R."/>
            <person name="Genovese M."/>
            <person name="Albar J.P."/>
            <person name="Reva O.N."/>
            <person name="Martinez-Gomariz M."/>
            <person name="Tran H."/>
            <person name="Ferrer M."/>
            <person name="Savchenko A."/>
            <person name="Yakunin A.F."/>
            <person name="Yakimov M.M."/>
            <person name="Golyshina O.V."/>
            <person name="Reinhardt R."/>
            <person name="Golyshin P.N."/>
        </authorList>
    </citation>
    <scope>NUCLEOTIDE SEQUENCE [LARGE SCALE GENOMIC DNA]</scope>
</reference>
<keyword evidence="6 11" id="KW-0745">Spermidine biosynthesis</keyword>